<gene>
    <name evidence="1" type="ORF">ELY37_16605</name>
</gene>
<accession>A0A433L7K0</accession>
<comment type="caution">
    <text evidence="1">The sequence shown here is derived from an EMBL/GenBank/DDBJ whole genome shotgun (WGS) entry which is preliminary data.</text>
</comment>
<dbReference type="RefSeq" id="WP_126981919.1">
    <property type="nucleotide sequence ID" value="NZ_RZHD01000010.1"/>
</dbReference>
<proteinExistence type="predicted"/>
<protein>
    <submittedName>
        <fullName evidence="1">Uncharacterized protein</fullName>
    </submittedName>
</protein>
<evidence type="ECO:0000313" key="1">
    <source>
        <dbReference type="EMBL" id="RUR43337.1"/>
    </source>
</evidence>
<dbReference type="EMBL" id="RZHD01000010">
    <property type="protein sequence ID" value="RUR43337.1"/>
    <property type="molecule type" value="Genomic_DNA"/>
</dbReference>
<dbReference type="AlphaFoldDB" id="A0A433L7K0"/>
<evidence type="ECO:0000313" key="2">
    <source>
        <dbReference type="Proteomes" id="UP000286912"/>
    </source>
</evidence>
<dbReference type="OrthoDB" id="6167646at2"/>
<sequence length="107" mass="11610">MSTQLTKTLWAGALFSVVVAMGQLSKGEVKEQQEWLVGYCTDAAVWAAEEARGVLLNQRTGQPDYRNIAAEQCPGMRPAGPAIDDDYQAPARLAMPDTAPAQQLVQF</sequence>
<organism evidence="1 2">
    <name type="scientific">Vreelandella populi</name>
    <dbReference type="NCBI Taxonomy" id="2498858"/>
    <lineage>
        <taxon>Bacteria</taxon>
        <taxon>Pseudomonadati</taxon>
        <taxon>Pseudomonadota</taxon>
        <taxon>Gammaproteobacteria</taxon>
        <taxon>Oceanospirillales</taxon>
        <taxon>Halomonadaceae</taxon>
        <taxon>Vreelandella</taxon>
    </lineage>
</organism>
<keyword evidence="2" id="KW-1185">Reference proteome</keyword>
<name>A0A433L7K0_9GAMM</name>
<dbReference type="Proteomes" id="UP000286912">
    <property type="component" value="Unassembled WGS sequence"/>
</dbReference>
<reference evidence="1 2" key="1">
    <citation type="submission" date="2018-12" db="EMBL/GenBank/DDBJ databases">
        <title>three novel Halomonas strain isolated from plants.</title>
        <authorList>
            <person name="Sun C."/>
        </authorList>
    </citation>
    <scope>NUCLEOTIDE SEQUENCE [LARGE SCALE GENOMIC DNA]</scope>
    <source>
        <strain evidence="1 2">RC</strain>
    </source>
</reference>